<dbReference type="EMBL" id="JBHSLN010000011">
    <property type="protein sequence ID" value="MFC5296271.1"/>
    <property type="molecule type" value="Genomic_DNA"/>
</dbReference>
<dbReference type="CDD" id="cd00452">
    <property type="entry name" value="KDPG_aldolase"/>
    <property type="match status" value="1"/>
</dbReference>
<sequence length="210" mass="21371">MTAHPPLLIAILRGLTPQEAPAVGDALVAAGITSLEVPLNSPQPFESIRILTERLGPEARIGAGTVVDLADVQRVADAGGELVVAPNTDPEIIARSLELGMTPYPGVATATDVFAALRAGARHLKIFPADALGESLLTAWSAVVPEGTAFLPVGGITTETIPSWIRAGAAGAGIGSFLYAPGRSADEVGTIGADLVRAARGAQQREGTAL</sequence>
<dbReference type="Pfam" id="PF01081">
    <property type="entry name" value="Aldolase"/>
    <property type="match status" value="1"/>
</dbReference>
<dbReference type="Gene3D" id="3.20.20.70">
    <property type="entry name" value="Aldolase class I"/>
    <property type="match status" value="1"/>
</dbReference>
<dbReference type="PANTHER" id="PTHR30246:SF1">
    <property type="entry name" value="2-DEHYDRO-3-DEOXY-6-PHOSPHOGALACTONATE ALDOLASE-RELATED"/>
    <property type="match status" value="1"/>
</dbReference>
<comment type="caution">
    <text evidence="6">The sequence shown here is derived from an EMBL/GenBank/DDBJ whole genome shotgun (WGS) entry which is preliminary data.</text>
</comment>
<evidence type="ECO:0000256" key="5">
    <source>
        <dbReference type="ARBA" id="ARBA00023277"/>
    </source>
</evidence>
<comment type="pathway">
    <text evidence="1">Carbohydrate acid metabolism.</text>
</comment>
<keyword evidence="5" id="KW-0119">Carbohydrate metabolism</keyword>
<evidence type="ECO:0000256" key="3">
    <source>
        <dbReference type="ARBA" id="ARBA00011233"/>
    </source>
</evidence>
<dbReference type="EC" id="4.1.2.21" evidence="6"/>
<proteinExistence type="inferred from homology"/>
<comment type="subunit">
    <text evidence="3">Homotrimer.</text>
</comment>
<evidence type="ECO:0000313" key="6">
    <source>
        <dbReference type="EMBL" id="MFC5296271.1"/>
    </source>
</evidence>
<dbReference type="InterPro" id="IPR013785">
    <property type="entry name" value="Aldolase_TIM"/>
</dbReference>
<evidence type="ECO:0000256" key="4">
    <source>
        <dbReference type="ARBA" id="ARBA00023239"/>
    </source>
</evidence>
<dbReference type="NCBIfam" id="NF006600">
    <property type="entry name" value="PRK09140.1"/>
    <property type="match status" value="1"/>
</dbReference>
<dbReference type="SUPFAM" id="SSF51569">
    <property type="entry name" value="Aldolase"/>
    <property type="match status" value="1"/>
</dbReference>
<dbReference type="GeneID" id="303296686"/>
<protein>
    <submittedName>
        <fullName evidence="6">2-dehydro-3-deoxy-6-phosphogalactonate aldolase</fullName>
        <ecNumber evidence="6">4.1.2.21</ecNumber>
    </submittedName>
</protein>
<dbReference type="RefSeq" id="WP_193119216.1">
    <property type="nucleotide sequence ID" value="NZ_BAAAIR010000032.1"/>
</dbReference>
<gene>
    <name evidence="6" type="ORF">ACFPK8_01985</name>
</gene>
<organism evidence="6 7">
    <name type="scientific">Brachybacterium tyrofermentans</name>
    <dbReference type="NCBI Taxonomy" id="47848"/>
    <lineage>
        <taxon>Bacteria</taxon>
        <taxon>Bacillati</taxon>
        <taxon>Actinomycetota</taxon>
        <taxon>Actinomycetes</taxon>
        <taxon>Micrococcales</taxon>
        <taxon>Dermabacteraceae</taxon>
        <taxon>Brachybacterium</taxon>
    </lineage>
</organism>
<keyword evidence="4 6" id="KW-0456">Lyase</keyword>
<reference evidence="7" key="1">
    <citation type="journal article" date="2019" name="Int. J. Syst. Evol. Microbiol.">
        <title>The Global Catalogue of Microorganisms (GCM) 10K type strain sequencing project: providing services to taxonomists for standard genome sequencing and annotation.</title>
        <authorList>
            <consortium name="The Broad Institute Genomics Platform"/>
            <consortium name="The Broad Institute Genome Sequencing Center for Infectious Disease"/>
            <person name="Wu L."/>
            <person name="Ma J."/>
        </authorList>
    </citation>
    <scope>NUCLEOTIDE SEQUENCE [LARGE SCALE GENOMIC DNA]</scope>
    <source>
        <strain evidence="7">CGMCC 1.16455</strain>
    </source>
</reference>
<evidence type="ECO:0000256" key="1">
    <source>
        <dbReference type="ARBA" id="ARBA00004761"/>
    </source>
</evidence>
<accession>A0ABW0FCJ9</accession>
<comment type="similarity">
    <text evidence="2">Belongs to the KHG/KDPG aldolase family.</text>
</comment>
<dbReference type="Proteomes" id="UP001595937">
    <property type="component" value="Unassembled WGS sequence"/>
</dbReference>
<evidence type="ECO:0000256" key="2">
    <source>
        <dbReference type="ARBA" id="ARBA00006906"/>
    </source>
</evidence>
<name>A0ABW0FCJ9_9MICO</name>
<dbReference type="PANTHER" id="PTHR30246">
    <property type="entry name" value="2-KETO-3-DEOXY-6-PHOSPHOGLUCONATE ALDOLASE"/>
    <property type="match status" value="1"/>
</dbReference>
<dbReference type="GO" id="GO:0008674">
    <property type="term" value="F:2-dehydro-3-deoxy-6-phosphogalactonate aldolase activity"/>
    <property type="evidence" value="ECO:0007669"/>
    <property type="project" value="UniProtKB-EC"/>
</dbReference>
<keyword evidence="7" id="KW-1185">Reference proteome</keyword>
<dbReference type="InterPro" id="IPR000887">
    <property type="entry name" value="Aldlse_KDPG_KHG"/>
</dbReference>
<evidence type="ECO:0000313" key="7">
    <source>
        <dbReference type="Proteomes" id="UP001595937"/>
    </source>
</evidence>